<dbReference type="RefSeq" id="WP_015358224.1">
    <property type="nucleotide sequence ID" value="NZ_CP014672.1"/>
</dbReference>
<dbReference type="InterPro" id="IPR023862">
    <property type="entry name" value="CHP03960_rSAM"/>
</dbReference>
<dbReference type="Gene3D" id="3.40.50.280">
    <property type="entry name" value="Cobalamin-binding domain"/>
    <property type="match status" value="1"/>
</dbReference>
<dbReference type="AlphaFoldDB" id="A0A1B1YB13"/>
<dbReference type="SFLD" id="SFLDG01082">
    <property type="entry name" value="B12-binding_domain_containing"/>
    <property type="match status" value="1"/>
</dbReference>
<dbReference type="EMBL" id="CP014672">
    <property type="protein sequence ID" value="ANW97956.1"/>
    <property type="molecule type" value="Genomic_DNA"/>
</dbReference>
<dbReference type="InterPro" id="IPR007197">
    <property type="entry name" value="rSAM"/>
</dbReference>
<dbReference type="GO" id="GO:0003824">
    <property type="term" value="F:catalytic activity"/>
    <property type="evidence" value="ECO:0007669"/>
    <property type="project" value="InterPro"/>
</dbReference>
<dbReference type="InterPro" id="IPR023404">
    <property type="entry name" value="rSAM_horseshoe"/>
</dbReference>
<dbReference type="NCBIfam" id="TIGR03960">
    <property type="entry name" value="rSAM_fuse_unch"/>
    <property type="match status" value="1"/>
</dbReference>
<dbReference type="Proteomes" id="UP000092971">
    <property type="component" value="Chromosome"/>
</dbReference>
<dbReference type="PROSITE" id="PS51918">
    <property type="entry name" value="RADICAL_SAM"/>
    <property type="match status" value="1"/>
</dbReference>
<dbReference type="OrthoDB" id="9806827at2"/>
<proteinExistence type="predicted"/>
<dbReference type="SMART" id="SM00729">
    <property type="entry name" value="Elp3"/>
    <property type="match status" value="1"/>
</dbReference>
<dbReference type="InterPro" id="IPR058240">
    <property type="entry name" value="rSAM_sf"/>
</dbReference>
<feature type="domain" description="Radical SAM core" evidence="1">
    <location>
        <begin position="254"/>
        <end position="495"/>
    </location>
</feature>
<dbReference type="Pfam" id="PF04055">
    <property type="entry name" value="Radical_SAM"/>
    <property type="match status" value="1"/>
</dbReference>
<protein>
    <submittedName>
        <fullName evidence="2">B12-binding protein</fullName>
    </submittedName>
</protein>
<dbReference type="InterPro" id="IPR006638">
    <property type="entry name" value="Elp3/MiaA/NifB-like_rSAM"/>
</dbReference>
<dbReference type="SUPFAM" id="SSF102114">
    <property type="entry name" value="Radical SAM enzymes"/>
    <property type="match status" value="1"/>
</dbReference>
<dbReference type="Gene3D" id="3.80.30.20">
    <property type="entry name" value="tm_1862 like domain"/>
    <property type="match status" value="1"/>
</dbReference>
<dbReference type="PANTHER" id="PTHR42731">
    <property type="entry name" value="SLL1084 PROTEIN"/>
    <property type="match status" value="1"/>
</dbReference>
<dbReference type="SFLD" id="SFLDS00029">
    <property type="entry name" value="Radical_SAM"/>
    <property type="match status" value="1"/>
</dbReference>
<gene>
    <name evidence="2" type="ORF">CSTERTH_02325</name>
</gene>
<dbReference type="Pfam" id="PF19864">
    <property type="entry name" value="Radical_SAM_N2"/>
    <property type="match status" value="1"/>
</dbReference>
<evidence type="ECO:0000313" key="2">
    <source>
        <dbReference type="EMBL" id="ANW97956.1"/>
    </source>
</evidence>
<sequence>MRIRLDDKILMNVEKPARYTGGEWNMVVKDPENVDVRFAFCFPDVYEVGMSHLGMKILYHVLNKRSDTYCERVFAPWADMEKIMRERGIPLFALETKDPVKEFDIVGFTLQYEMCYTNVLNMLDLAGIPLLAEERGKNHPFVIAGGPCACNPEPLADFIDFFVIGEGEEVILEIIDAYKEWKNSGSGRTEFLRMAAKIPGVYVPSFYKVTYNEDNTISGIKPVYPGIPEKVRKRIIKDMDAVDFPEDIVVPFIGTVHDRIMLEMFRGCIRGCRFCQAGFIYRPVREKSPGVLLKQAKGSIEKTGYEEISLVSLSTSDYSCLADFTEELLKLTEERKINLSLPSLRIDNFTIDLMEKAQKVRKSGLTFAPEAGTQRLRDVINKGITEEDMENSLRIAFEGGWNNVKLYFMVGLPTETEEDIAGIADLAKKAVDIYYRIPKEKRAKGLNVTVSTSCFVPKPFTPFQWFGQNTVEEFHKKQMYLKDKLSKVSRAITYNWHDARVSFLEAVFARGDRRVGRVLLRAWRNGCRFDAWNEFFKYDAWMQAFEEEGIDPAFYANRTRDYGEILPWSHIDMGVSQKFLQRECEKAYKGIVTPNCRIQCTGCGSAVFGAGICKTVSAGGNTP</sequence>
<reference evidence="2 3" key="1">
    <citation type="submission" date="2016-02" db="EMBL/GenBank/DDBJ databases">
        <title>Comparison of Clostridium stercorarium subspecies using comparative genomics and transcriptomics.</title>
        <authorList>
            <person name="Schellenberg J."/>
            <person name="Thallinger G."/>
            <person name="Levin D.B."/>
            <person name="Zhang X."/>
            <person name="Alvare G."/>
            <person name="Fristensky B."/>
            <person name="Sparling R."/>
        </authorList>
    </citation>
    <scope>NUCLEOTIDE SEQUENCE [LARGE SCALE GENOMIC DNA]</scope>
    <source>
        <strain evidence="2 3">DSM 2910</strain>
    </source>
</reference>
<dbReference type="CDD" id="cd01335">
    <property type="entry name" value="Radical_SAM"/>
    <property type="match status" value="1"/>
</dbReference>
<name>A0A1B1YB13_THEST</name>
<dbReference type="PANTHER" id="PTHR42731:SF1">
    <property type="entry name" value="RADICAL SAM DOMAIN PROTEIN"/>
    <property type="match status" value="1"/>
</dbReference>
<organism evidence="2 3">
    <name type="scientific">Thermoclostridium stercorarium subsp. thermolacticum DSM 2910</name>
    <dbReference type="NCBI Taxonomy" id="1121336"/>
    <lineage>
        <taxon>Bacteria</taxon>
        <taxon>Bacillati</taxon>
        <taxon>Bacillota</taxon>
        <taxon>Clostridia</taxon>
        <taxon>Eubacteriales</taxon>
        <taxon>Oscillospiraceae</taxon>
        <taxon>Thermoclostridium</taxon>
    </lineage>
</organism>
<evidence type="ECO:0000259" key="1">
    <source>
        <dbReference type="PROSITE" id="PS51918"/>
    </source>
</evidence>
<dbReference type="GO" id="GO:0051536">
    <property type="term" value="F:iron-sulfur cluster binding"/>
    <property type="evidence" value="ECO:0007669"/>
    <property type="project" value="InterPro"/>
</dbReference>
<accession>A0A1B1YB13</accession>
<evidence type="ECO:0000313" key="3">
    <source>
        <dbReference type="Proteomes" id="UP000092971"/>
    </source>
</evidence>
<dbReference type="InterPro" id="IPR045784">
    <property type="entry name" value="Radical_SAM_N2"/>
</dbReference>